<dbReference type="AlphaFoldDB" id="A0AAN8WQZ8"/>
<evidence type="ECO:0000259" key="1">
    <source>
        <dbReference type="PROSITE" id="PS50191"/>
    </source>
</evidence>
<evidence type="ECO:0000313" key="3">
    <source>
        <dbReference type="Proteomes" id="UP001381693"/>
    </source>
</evidence>
<keyword evidence="3" id="KW-1185">Reference proteome</keyword>
<dbReference type="InterPro" id="IPR036865">
    <property type="entry name" value="CRAL-TRIO_dom_sf"/>
</dbReference>
<dbReference type="Proteomes" id="UP001381693">
    <property type="component" value="Unassembled WGS sequence"/>
</dbReference>
<dbReference type="PANTHER" id="PTHR46590:SF1">
    <property type="entry name" value="PHOSPHATIDYLINOSITOL TRANSFER PROTEIN CSR1"/>
    <property type="match status" value="1"/>
</dbReference>
<dbReference type="SUPFAM" id="SSF52087">
    <property type="entry name" value="CRAL/TRIO domain"/>
    <property type="match status" value="1"/>
</dbReference>
<sequence length="217" mass="25042">MADVNLLREKLKSTETKIKHLKVNDKLLRRYMVAHKDVNVAYEKIKATDVWRDEIGVAKITNETPGVKRAMATRIAKLLEGRDKLNRPIIYVAVRNHSFRNRDIDDMTQFIVYMLESACSKCLDDELDNLCILYDMGDFSLQCMDYPLVRVLFDILQAHYPERMGVCIILNAPYIFSACWAIIKPWLDENSAGKIIFVKGDDHLSTYVDPTIIPEDL</sequence>
<dbReference type="PROSITE" id="PS50191">
    <property type="entry name" value="CRAL_TRIO"/>
    <property type="match status" value="1"/>
</dbReference>
<dbReference type="InterPro" id="IPR001251">
    <property type="entry name" value="CRAL-TRIO_dom"/>
</dbReference>
<evidence type="ECO:0000313" key="2">
    <source>
        <dbReference type="EMBL" id="KAK7067348.1"/>
    </source>
</evidence>
<dbReference type="InterPro" id="IPR052432">
    <property type="entry name" value="PITP/CRAL-TRIO"/>
</dbReference>
<dbReference type="PANTHER" id="PTHR46590">
    <property type="entry name" value="PHOSPHATIDYLINOSITOL TRANSFER PROTEIN CSR1-RELATED"/>
    <property type="match status" value="1"/>
</dbReference>
<feature type="domain" description="CRAL-TRIO" evidence="1">
    <location>
        <begin position="67"/>
        <end position="217"/>
    </location>
</feature>
<comment type="caution">
    <text evidence="2">The sequence shown here is derived from an EMBL/GenBank/DDBJ whole genome shotgun (WGS) entry which is preliminary data.</text>
</comment>
<proteinExistence type="predicted"/>
<organism evidence="2 3">
    <name type="scientific">Halocaridina rubra</name>
    <name type="common">Hawaiian red shrimp</name>
    <dbReference type="NCBI Taxonomy" id="373956"/>
    <lineage>
        <taxon>Eukaryota</taxon>
        <taxon>Metazoa</taxon>
        <taxon>Ecdysozoa</taxon>
        <taxon>Arthropoda</taxon>
        <taxon>Crustacea</taxon>
        <taxon>Multicrustacea</taxon>
        <taxon>Malacostraca</taxon>
        <taxon>Eumalacostraca</taxon>
        <taxon>Eucarida</taxon>
        <taxon>Decapoda</taxon>
        <taxon>Pleocyemata</taxon>
        <taxon>Caridea</taxon>
        <taxon>Atyoidea</taxon>
        <taxon>Atyidae</taxon>
        <taxon>Halocaridina</taxon>
    </lineage>
</organism>
<dbReference type="Pfam" id="PF00650">
    <property type="entry name" value="CRAL_TRIO"/>
    <property type="match status" value="1"/>
</dbReference>
<dbReference type="SMART" id="SM00516">
    <property type="entry name" value="SEC14"/>
    <property type="match status" value="1"/>
</dbReference>
<reference evidence="2 3" key="1">
    <citation type="submission" date="2023-11" db="EMBL/GenBank/DDBJ databases">
        <title>Halocaridina rubra genome assembly.</title>
        <authorList>
            <person name="Smith C."/>
        </authorList>
    </citation>
    <scope>NUCLEOTIDE SEQUENCE [LARGE SCALE GENOMIC DNA]</scope>
    <source>
        <strain evidence="2">EP-1</strain>
        <tissue evidence="2">Whole</tissue>
    </source>
</reference>
<name>A0AAN8WQZ8_HALRR</name>
<protein>
    <recommendedName>
        <fullName evidence="1">CRAL-TRIO domain-containing protein</fullName>
    </recommendedName>
</protein>
<dbReference type="CDD" id="cd00170">
    <property type="entry name" value="SEC14"/>
    <property type="match status" value="1"/>
</dbReference>
<gene>
    <name evidence="2" type="ORF">SK128_010312</name>
</gene>
<dbReference type="Gene3D" id="3.40.525.10">
    <property type="entry name" value="CRAL-TRIO lipid binding domain"/>
    <property type="match status" value="1"/>
</dbReference>
<dbReference type="EMBL" id="JAXCGZ010018870">
    <property type="protein sequence ID" value="KAK7067348.1"/>
    <property type="molecule type" value="Genomic_DNA"/>
</dbReference>
<accession>A0AAN8WQZ8</accession>